<dbReference type="OrthoDB" id="2099276at2759"/>
<dbReference type="InterPro" id="IPR003265">
    <property type="entry name" value="HhH-GPD_domain"/>
</dbReference>
<keyword evidence="12" id="KW-1185">Reference proteome</keyword>
<organism evidence="11 12">
    <name type="scientific">Pyrrhoderma noxium</name>
    <dbReference type="NCBI Taxonomy" id="2282107"/>
    <lineage>
        <taxon>Eukaryota</taxon>
        <taxon>Fungi</taxon>
        <taxon>Dikarya</taxon>
        <taxon>Basidiomycota</taxon>
        <taxon>Agaricomycotina</taxon>
        <taxon>Agaricomycetes</taxon>
        <taxon>Hymenochaetales</taxon>
        <taxon>Hymenochaetaceae</taxon>
        <taxon>Pyrrhoderma</taxon>
    </lineage>
</organism>
<dbReference type="InterPro" id="IPR023170">
    <property type="entry name" value="HhH_base_excis_C"/>
</dbReference>
<evidence type="ECO:0000256" key="7">
    <source>
        <dbReference type="ARBA" id="ARBA00044632"/>
    </source>
</evidence>
<evidence type="ECO:0000256" key="4">
    <source>
        <dbReference type="ARBA" id="ARBA00023204"/>
    </source>
</evidence>
<dbReference type="PANTHER" id="PTHR43286">
    <property type="entry name" value="ENDONUCLEASE III-LIKE PROTEIN 1"/>
    <property type="match status" value="1"/>
</dbReference>
<dbReference type="PROSITE" id="PS01155">
    <property type="entry name" value="ENDONUCLEASE_III_2"/>
    <property type="match status" value="1"/>
</dbReference>
<evidence type="ECO:0000313" key="12">
    <source>
        <dbReference type="Proteomes" id="UP000217199"/>
    </source>
</evidence>
<dbReference type="EC" id="4.2.99.18" evidence="8"/>
<dbReference type="GO" id="GO:0003677">
    <property type="term" value="F:DNA binding"/>
    <property type="evidence" value="ECO:0007669"/>
    <property type="project" value="UniProtKB-UniRule"/>
</dbReference>
<keyword evidence="2 8" id="KW-0227">DNA damage</keyword>
<evidence type="ECO:0000259" key="10">
    <source>
        <dbReference type="SMART" id="SM00478"/>
    </source>
</evidence>
<name>A0A286UUY1_9AGAM</name>
<dbReference type="STRING" id="2282107.A0A286UUY1"/>
<dbReference type="InterPro" id="IPR030841">
    <property type="entry name" value="NTH1"/>
</dbReference>
<dbReference type="GO" id="GO:0005739">
    <property type="term" value="C:mitochondrion"/>
    <property type="evidence" value="ECO:0007669"/>
    <property type="project" value="UniProtKB-SubCell"/>
</dbReference>
<dbReference type="InParanoid" id="A0A286UUY1"/>
<dbReference type="AlphaFoldDB" id="A0A286UUY1"/>
<dbReference type="GO" id="GO:0005634">
    <property type="term" value="C:nucleus"/>
    <property type="evidence" value="ECO:0007669"/>
    <property type="project" value="UniProtKB-SubCell"/>
</dbReference>
<dbReference type="GO" id="GO:0000703">
    <property type="term" value="F:oxidized pyrimidine nucleobase lesion DNA N-glycosylase activity"/>
    <property type="evidence" value="ECO:0007669"/>
    <property type="project" value="UniProtKB-UniRule"/>
</dbReference>
<keyword evidence="3 8" id="KW-0378">Hydrolase</keyword>
<comment type="caution">
    <text evidence="8">Lacks conserved residue(s) required for the propagation of feature annotation.</text>
</comment>
<accession>A0A286UUY1</accession>
<evidence type="ECO:0000256" key="8">
    <source>
        <dbReference type="HAMAP-Rule" id="MF_03183"/>
    </source>
</evidence>
<protein>
    <recommendedName>
        <fullName evidence="8">Endonuclease III homolog</fullName>
        <ecNumber evidence="8">3.2.2.-</ecNumber>
        <ecNumber evidence="8">4.2.99.18</ecNumber>
    </recommendedName>
    <alternativeName>
        <fullName evidence="8">Bifunctional DNA N-glycosylase/DNA-(apurinic or apyrimidinic site) lyase</fullName>
        <shortName evidence="8">DNA glycosylase/AP lyase</shortName>
    </alternativeName>
</protein>
<keyword evidence="6 8" id="KW-0326">Glycosidase</keyword>
<reference evidence="11 12" key="1">
    <citation type="journal article" date="2017" name="Mol. Ecol.">
        <title>Comparative and population genomic landscape of Phellinus noxius: A hypervariable fungus causing root rot in trees.</title>
        <authorList>
            <person name="Chung C.L."/>
            <person name="Lee T.J."/>
            <person name="Akiba M."/>
            <person name="Lee H.H."/>
            <person name="Kuo T.H."/>
            <person name="Liu D."/>
            <person name="Ke H.M."/>
            <person name="Yokoi T."/>
            <person name="Roa M.B."/>
            <person name="Lu M.J."/>
            <person name="Chang Y.Y."/>
            <person name="Ann P.J."/>
            <person name="Tsai J.N."/>
            <person name="Chen C.Y."/>
            <person name="Tzean S.S."/>
            <person name="Ota Y."/>
            <person name="Hattori T."/>
            <person name="Sahashi N."/>
            <person name="Liou R.F."/>
            <person name="Kikuchi T."/>
            <person name="Tsai I.J."/>
        </authorList>
    </citation>
    <scope>NUCLEOTIDE SEQUENCE [LARGE SCALE GENOMIC DNA]</scope>
    <source>
        <strain evidence="11 12">FFPRI411160</strain>
    </source>
</reference>
<comment type="similarity">
    <text evidence="1 8">Belongs to the Nth/MutY family.</text>
</comment>
<dbReference type="Gene3D" id="1.10.1670.10">
    <property type="entry name" value="Helix-hairpin-Helix base-excision DNA repair enzymes (C-terminal)"/>
    <property type="match status" value="1"/>
</dbReference>
<dbReference type="SUPFAM" id="SSF48150">
    <property type="entry name" value="DNA-glycosylase"/>
    <property type="match status" value="1"/>
</dbReference>
<keyword evidence="5 8" id="KW-0456">Lyase</keyword>
<comment type="function">
    <text evidence="8">Bifunctional DNA N-glycosylase with associated apurinic/apyrimidinic (AP) lyase function that catalyzes the first step in base excision repair (BER), the primary repair pathway for the repair of oxidative DNA damage. The DNA N-glycosylase activity releases the damaged DNA base from DNA by cleaving the N-glycosidic bond, leaving an AP site. The AP lyase activity cleaves the phosphodiester bond 3' to the AP site by a beta-elimination. Primarily recognizes and repairs oxidative base damage of pyrimidines.</text>
</comment>
<dbReference type="InterPro" id="IPR011257">
    <property type="entry name" value="DNA_glycosylase"/>
</dbReference>
<feature type="region of interest" description="Disordered" evidence="9">
    <location>
        <begin position="119"/>
        <end position="138"/>
    </location>
</feature>
<dbReference type="FunCoup" id="A0A286UUY1">
    <property type="interactions" value="211"/>
</dbReference>
<evidence type="ECO:0000256" key="2">
    <source>
        <dbReference type="ARBA" id="ARBA00022763"/>
    </source>
</evidence>
<keyword evidence="8" id="KW-0539">Nucleus</keyword>
<dbReference type="EMBL" id="NBII01000001">
    <property type="protein sequence ID" value="PAV23416.1"/>
    <property type="molecule type" value="Genomic_DNA"/>
</dbReference>
<dbReference type="InterPro" id="IPR004036">
    <property type="entry name" value="Endonuclease-III-like_CS2"/>
</dbReference>
<dbReference type="Pfam" id="PF00730">
    <property type="entry name" value="HhH-GPD"/>
    <property type="match status" value="1"/>
</dbReference>
<keyword evidence="8" id="KW-0496">Mitochondrion</keyword>
<dbReference type="GO" id="GO:0006289">
    <property type="term" value="P:nucleotide-excision repair"/>
    <property type="evidence" value="ECO:0007669"/>
    <property type="project" value="TreeGrafter"/>
</dbReference>
<dbReference type="Pfam" id="PF00633">
    <property type="entry name" value="HHH"/>
    <property type="match status" value="1"/>
</dbReference>
<dbReference type="PANTHER" id="PTHR43286:SF1">
    <property type="entry name" value="ENDONUCLEASE III-LIKE PROTEIN 1"/>
    <property type="match status" value="1"/>
</dbReference>
<keyword evidence="4 8" id="KW-0234">DNA repair</keyword>
<evidence type="ECO:0000256" key="1">
    <source>
        <dbReference type="ARBA" id="ARBA00008343"/>
    </source>
</evidence>
<evidence type="ECO:0000256" key="6">
    <source>
        <dbReference type="ARBA" id="ARBA00023295"/>
    </source>
</evidence>
<evidence type="ECO:0000256" key="5">
    <source>
        <dbReference type="ARBA" id="ARBA00023239"/>
    </source>
</evidence>
<dbReference type="GO" id="GO:0006285">
    <property type="term" value="P:base-excision repair, AP site formation"/>
    <property type="evidence" value="ECO:0007669"/>
    <property type="project" value="UniProtKB-UniRule"/>
</dbReference>
<gene>
    <name evidence="8" type="primary">NTH1</name>
    <name evidence="11" type="ORF">PNOK_0048400</name>
</gene>
<feature type="domain" description="HhH-GPD" evidence="10">
    <location>
        <begin position="203"/>
        <end position="356"/>
    </location>
</feature>
<comment type="caution">
    <text evidence="11">The sequence shown here is derived from an EMBL/GenBank/DDBJ whole genome shotgun (WGS) entry which is preliminary data.</text>
</comment>
<sequence length="432" mass="47952">MARKRNASNALLDVTKIIERPSTFNSNVTLFEPGDFQIAPYTIDSPRRSKRIRGYVPPKTEKTIGNELLEPKKEDIEDALPCSDPQGTILKTSRRRIKVEVNASEGLLLSSKDLVVSPPSPVKKVKDEETLSGSTSPKKQKLLRMNLDVPHPAPARWKEAYSAIQEMRSLYVAPVDTMGCDKAQVPETNPKSRRLSTLISLMLSSQTKDEVTDAAVAKLRVVLGGSITLEALLSAPETTVSEAISKVGFWRRKTGYIKQAALRLKDDFDGDVPKTVDELCSLPGVGPKMAFLCLQRAWDINDGIGVDVHVHRITNRLRWHKPATKNPEETRLNLQSWLPKELHPDINHLLVGFGQTICLPVSPRCDLCTLSSSGLCPSSQKSTNTKNRKALQLRSESTLIKLEPYVKMELNAETKVESSEETSVKVKVESNI</sequence>
<comment type="subcellular location">
    <subcellularLocation>
        <location evidence="8">Nucleus</location>
    </subcellularLocation>
    <subcellularLocation>
        <location evidence="8">Mitochondrion</location>
    </subcellularLocation>
</comment>
<evidence type="ECO:0000313" key="11">
    <source>
        <dbReference type="EMBL" id="PAV23416.1"/>
    </source>
</evidence>
<dbReference type="GO" id="GO:0140078">
    <property type="term" value="F:class I DNA-(apurinic or apyrimidinic site) endonuclease activity"/>
    <property type="evidence" value="ECO:0007669"/>
    <property type="project" value="UniProtKB-EC"/>
</dbReference>
<dbReference type="Proteomes" id="UP000217199">
    <property type="component" value="Unassembled WGS sequence"/>
</dbReference>
<comment type="catalytic activity">
    <reaction evidence="7 8">
        <text>2'-deoxyribonucleotide-(2'-deoxyribose 5'-phosphate)-2'-deoxyribonucleotide-DNA = a 3'-end 2'-deoxyribonucleotide-(2,3-dehydro-2,3-deoxyribose 5'-phosphate)-DNA + a 5'-end 5'-phospho-2'-deoxyribonucleoside-DNA + H(+)</text>
        <dbReference type="Rhea" id="RHEA:66592"/>
        <dbReference type="Rhea" id="RHEA-COMP:13180"/>
        <dbReference type="Rhea" id="RHEA-COMP:16897"/>
        <dbReference type="Rhea" id="RHEA-COMP:17067"/>
        <dbReference type="ChEBI" id="CHEBI:15378"/>
        <dbReference type="ChEBI" id="CHEBI:136412"/>
        <dbReference type="ChEBI" id="CHEBI:157695"/>
        <dbReference type="ChEBI" id="CHEBI:167181"/>
        <dbReference type="EC" id="4.2.99.18"/>
    </reaction>
</comment>
<evidence type="ECO:0000256" key="3">
    <source>
        <dbReference type="ARBA" id="ARBA00022801"/>
    </source>
</evidence>
<dbReference type="FunFam" id="1.10.340.30:FF:000001">
    <property type="entry name" value="Endonuclease III"/>
    <property type="match status" value="1"/>
</dbReference>
<dbReference type="Gene3D" id="1.10.340.30">
    <property type="entry name" value="Hypothetical protein, domain 2"/>
    <property type="match status" value="1"/>
</dbReference>
<dbReference type="HAMAP" id="MF_03183">
    <property type="entry name" value="Endonuclease_III_Nth"/>
    <property type="match status" value="1"/>
</dbReference>
<dbReference type="FunFam" id="1.10.1670.10:FF:000003">
    <property type="entry name" value="Endonuclease III homolog"/>
    <property type="match status" value="1"/>
</dbReference>
<dbReference type="EC" id="3.2.2.-" evidence="8"/>
<dbReference type="InterPro" id="IPR000445">
    <property type="entry name" value="HhH_motif"/>
</dbReference>
<proteinExistence type="inferred from homology"/>
<evidence type="ECO:0000256" key="9">
    <source>
        <dbReference type="SAM" id="MobiDB-lite"/>
    </source>
</evidence>
<dbReference type="SMART" id="SM00478">
    <property type="entry name" value="ENDO3c"/>
    <property type="match status" value="1"/>
</dbReference>
<dbReference type="CDD" id="cd00056">
    <property type="entry name" value="ENDO3c"/>
    <property type="match status" value="1"/>
</dbReference>